<protein>
    <recommendedName>
        <fullName evidence="2">Type VII secretion system protein EssD-like domain-containing protein</fullName>
    </recommendedName>
</protein>
<proteinExistence type="predicted"/>
<dbReference type="Proteomes" id="UP000792220">
    <property type="component" value="Genome"/>
</dbReference>
<accession>A0A916KPM0</accession>
<dbReference type="Pfam" id="PF13930">
    <property type="entry name" value="Endonuclea_NS_2"/>
    <property type="match status" value="1"/>
</dbReference>
<organism evidence="3 4">
    <name type="scientific">Choristoneura biennis entomopoxvirus</name>
    <name type="common">CbEPV</name>
    <dbReference type="NCBI Taxonomy" id="10288"/>
    <lineage>
        <taxon>Viruses</taxon>
        <taxon>Varidnaviria</taxon>
        <taxon>Bamfordvirae</taxon>
        <taxon>Nucleocytoviricota</taxon>
        <taxon>Pokkesviricetes</taxon>
        <taxon>Chitovirales</taxon>
        <taxon>Poxviridae</taxon>
        <taxon>Entomopoxvirinae</taxon>
        <taxon>Betaentomopoxvirus</taxon>
        <taxon>Betaentomopoxvirus cbiennis</taxon>
    </lineage>
</organism>
<dbReference type="EMBL" id="HF679132">
    <property type="protein sequence ID" value="CCU55745.1"/>
    <property type="molecule type" value="Genomic_DNA"/>
</dbReference>
<dbReference type="GeneID" id="15613167"/>
<gene>
    <name evidence="3" type="ORF">CHBEV_177</name>
</gene>
<evidence type="ECO:0000313" key="4">
    <source>
        <dbReference type="Proteomes" id="UP000792220"/>
    </source>
</evidence>
<keyword evidence="4" id="KW-1185">Reference proteome</keyword>
<dbReference type="Gene3D" id="3.40.570.10">
    <property type="entry name" value="Extracellular Endonuclease, subunit A"/>
    <property type="match status" value="1"/>
</dbReference>
<evidence type="ECO:0000256" key="1">
    <source>
        <dbReference type="SAM" id="Phobius"/>
    </source>
</evidence>
<keyword evidence="1" id="KW-0812">Transmembrane</keyword>
<evidence type="ECO:0000259" key="2">
    <source>
        <dbReference type="Pfam" id="PF13930"/>
    </source>
</evidence>
<feature type="transmembrane region" description="Helical" evidence="1">
    <location>
        <begin position="5"/>
        <end position="22"/>
    </location>
</feature>
<name>A0A916KPM0_CBEPV</name>
<reference evidence="3" key="1">
    <citation type="journal article" date="2013" name="J. Virol.">
        <title>New Insights into the Evolution of Entomopoxvirinae from the Complete Genome Sequences of Four Entomopoxviruses Infecting Adoxophyes honmai, Choristoneura biennis, Choristoneura rosaceana, and Mythimna separata.</title>
        <authorList>
            <person name="Theze J."/>
            <person name="Takatsuka J."/>
            <person name="Li Z."/>
            <person name="Gallais J."/>
            <person name="Doucet D."/>
            <person name="Arif B."/>
            <person name="Nakai M."/>
            <person name="Herniou E.A."/>
        </authorList>
    </citation>
    <scope>NUCLEOTIDE SEQUENCE</scope>
</reference>
<keyword evidence="1" id="KW-0472">Membrane</keyword>
<feature type="domain" description="Type VII secretion system protein EssD-like" evidence="2">
    <location>
        <begin position="329"/>
        <end position="405"/>
    </location>
</feature>
<keyword evidence="1" id="KW-1133">Transmembrane helix</keyword>
<organismHost>
    <name type="scientific">Choristoneura fumiferana</name>
    <name type="common">Spruce budworm moth</name>
    <name type="synonym">Archips fumiferana</name>
    <dbReference type="NCBI Taxonomy" id="7141"/>
</organismHost>
<dbReference type="OrthoDB" id="7262at10239"/>
<sequence length="463" mass="54392">MKTYYILLILNNFILINCYSYLSTFEAYIKNSNEICLGDCRDTFGQKKCIYDSHAHETECKPLYIQTKKYKTINNVVCNSNCGYFAGEHYQWCVVDNNGNWDYCTRLLATKGITTYRTRNKYITCTDACIDRKDNYGYWCHTLNNNWDYCYPNKKVLLFNYRMSDNTICATLCELYSNNVAYCYDKNENWDRCFLNPEYKNNLNIYHNNIKLRCRPGDYTSNGYKLCKKINKRDLSFTSCPLNVEEIARDYEDNNPVTPVRDIDPNNIITTDVDPVISFTVLPTYSYFGNDQLNLPLVVRAIITTYTLRNPGERESFPAEIDHHFNNMNPNLNHVNYDERGHVIGSRLGGPTETYNIFPQSWIHNRGRNARWQYMEANLDTFIRNHPNRYAEYTAILSYQTNNNILDHRPTAIALRIRLYENGYLVDMRGNRITYGTNSLENMYYTNDPDYSCAIEGDEIEDK</sequence>
<dbReference type="InterPro" id="IPR044929">
    <property type="entry name" value="DNA/RNA_non-sp_Endonuclease_sf"/>
</dbReference>
<dbReference type="RefSeq" id="YP_008004247.1">
    <property type="nucleotide sequence ID" value="NC_021248.1"/>
</dbReference>
<evidence type="ECO:0000313" key="3">
    <source>
        <dbReference type="EMBL" id="CCU55745.1"/>
    </source>
</evidence>
<dbReference type="InterPro" id="IPR044927">
    <property type="entry name" value="Endonuclea_NS_2"/>
</dbReference>
<dbReference type="KEGG" id="vg:15613167"/>